<dbReference type="EMBL" id="UHEN01000001">
    <property type="protein sequence ID" value="SUN06685.1"/>
    <property type="molecule type" value="Genomic_DNA"/>
</dbReference>
<organism evidence="1 3">
    <name type="scientific">Streptococcus acidominimus</name>
    <dbReference type="NCBI Taxonomy" id="1326"/>
    <lineage>
        <taxon>Bacteria</taxon>
        <taxon>Bacillati</taxon>
        <taxon>Bacillota</taxon>
        <taxon>Bacilli</taxon>
        <taxon>Lactobacillales</taxon>
        <taxon>Streptococcaceae</taxon>
        <taxon>Streptococcus</taxon>
    </lineage>
</organism>
<reference evidence="3" key="2">
    <citation type="submission" date="2016-12" db="EMBL/GenBank/DDBJ databases">
        <authorList>
            <person name="Gulvik C.A."/>
        </authorList>
    </citation>
    <scope>NUCLEOTIDE SEQUENCE [LARGE SCALE GENOMIC DNA]</scope>
    <source>
        <strain evidence="3">ATCC 51725</strain>
    </source>
</reference>
<reference evidence="2 4" key="3">
    <citation type="submission" date="2018-06" db="EMBL/GenBank/DDBJ databases">
        <authorList>
            <consortium name="Pathogen Informatics"/>
            <person name="Doyle S."/>
        </authorList>
    </citation>
    <scope>NUCLEOTIDE SEQUENCE [LARGE SCALE GENOMIC DNA]</scope>
    <source>
        <strain evidence="2 4">NCTC12957</strain>
    </source>
</reference>
<dbReference type="EMBL" id="MSJL01000009">
    <property type="protein sequence ID" value="OLF50219.1"/>
    <property type="molecule type" value="Genomic_DNA"/>
</dbReference>
<dbReference type="Proteomes" id="UP000186437">
    <property type="component" value="Unassembled WGS sequence"/>
</dbReference>
<evidence type="ECO:0000313" key="2">
    <source>
        <dbReference type="EMBL" id="SUN06685.1"/>
    </source>
</evidence>
<protein>
    <submittedName>
        <fullName evidence="1">Uncharacterized protein</fullName>
    </submittedName>
</protein>
<gene>
    <name evidence="1" type="ORF">BU200_02925</name>
    <name evidence="2" type="ORF">NCTC12957_00765</name>
</gene>
<reference evidence="1" key="1">
    <citation type="submission" date="2016-12" db="EMBL/GenBank/DDBJ databases">
        <authorList>
            <person name="Song W.-J."/>
            <person name="Kurnit D.M."/>
        </authorList>
    </citation>
    <scope>NUCLEOTIDE SEQUENCE [LARGE SCALE GENOMIC DNA]</scope>
    <source>
        <strain evidence="1">ATCC 51725</strain>
    </source>
</reference>
<proteinExistence type="predicted"/>
<dbReference type="Proteomes" id="UP000255213">
    <property type="component" value="Unassembled WGS sequence"/>
</dbReference>
<keyword evidence="3" id="KW-1185">Reference proteome</keyword>
<sequence length="124" mass="14241">MIKKNLLSLIKVYINLNQTFNGCLIDNSELIDIENDINASFAKEYNVLLKGISGMEKINLSTLNSPNNEEYVKNMVAIYTSLNRLENHFIDLREAHTKISKTFRSIVKDNIEDTELLESENEES</sequence>
<evidence type="ECO:0000313" key="4">
    <source>
        <dbReference type="Proteomes" id="UP000255213"/>
    </source>
</evidence>
<dbReference type="AlphaFoldDB" id="A0A1Q8EEJ0"/>
<dbReference type="RefSeq" id="WP_075098742.1">
    <property type="nucleotide sequence ID" value="NZ_MSJL01000009.1"/>
</dbReference>
<name>A0A1Q8EEJ0_STRAI</name>
<evidence type="ECO:0000313" key="1">
    <source>
        <dbReference type="EMBL" id="OLF50219.1"/>
    </source>
</evidence>
<accession>A0A1Q8EEJ0</accession>
<evidence type="ECO:0000313" key="3">
    <source>
        <dbReference type="Proteomes" id="UP000186437"/>
    </source>
</evidence>